<protein>
    <submittedName>
        <fullName evidence="2">Uncharacterized protein</fullName>
    </submittedName>
</protein>
<dbReference type="Proteomes" id="UP000297229">
    <property type="component" value="Unassembled WGS sequence"/>
</dbReference>
<reference evidence="2 3" key="1">
    <citation type="submission" date="2017-12" db="EMBL/GenBank/DDBJ databases">
        <title>Comparative genomics of Botrytis spp.</title>
        <authorList>
            <person name="Valero-Jimenez C.A."/>
            <person name="Tapia P."/>
            <person name="Veloso J."/>
            <person name="Silva-Moreno E."/>
            <person name="Staats M."/>
            <person name="Valdes J.H."/>
            <person name="Van Kan J.A.L."/>
        </authorList>
    </citation>
    <scope>NUCLEOTIDE SEQUENCE [LARGE SCALE GENOMIC DNA]</scope>
    <source>
        <strain evidence="2 3">Be9601</strain>
    </source>
</reference>
<gene>
    <name evidence="2" type="ORF">BELL_0984g00020</name>
</gene>
<dbReference type="EMBL" id="PQXM01000982">
    <property type="protein sequence ID" value="TGO65997.1"/>
    <property type="molecule type" value="Genomic_DNA"/>
</dbReference>
<proteinExistence type="predicted"/>
<feature type="compositionally biased region" description="Basic and acidic residues" evidence="1">
    <location>
        <begin position="53"/>
        <end position="65"/>
    </location>
</feature>
<accession>A0A4Z1JAM2</accession>
<feature type="region of interest" description="Disordered" evidence="1">
    <location>
        <begin position="50"/>
        <end position="77"/>
    </location>
</feature>
<evidence type="ECO:0000313" key="2">
    <source>
        <dbReference type="EMBL" id="TGO65997.1"/>
    </source>
</evidence>
<organism evidence="2 3">
    <name type="scientific">Botrytis elliptica</name>
    <dbReference type="NCBI Taxonomy" id="278938"/>
    <lineage>
        <taxon>Eukaryota</taxon>
        <taxon>Fungi</taxon>
        <taxon>Dikarya</taxon>
        <taxon>Ascomycota</taxon>
        <taxon>Pezizomycotina</taxon>
        <taxon>Leotiomycetes</taxon>
        <taxon>Helotiales</taxon>
        <taxon>Sclerotiniaceae</taxon>
        <taxon>Botrytis</taxon>
    </lineage>
</organism>
<name>A0A4Z1JAM2_9HELO</name>
<feature type="compositionally biased region" description="Polar residues" evidence="1">
    <location>
        <begin position="1"/>
        <end position="12"/>
    </location>
</feature>
<evidence type="ECO:0000256" key="1">
    <source>
        <dbReference type="SAM" id="MobiDB-lite"/>
    </source>
</evidence>
<comment type="caution">
    <text evidence="2">The sequence shown here is derived from an EMBL/GenBank/DDBJ whole genome shotgun (WGS) entry which is preliminary data.</text>
</comment>
<feature type="region of interest" description="Disordered" evidence="1">
    <location>
        <begin position="1"/>
        <end position="26"/>
    </location>
</feature>
<evidence type="ECO:0000313" key="3">
    <source>
        <dbReference type="Proteomes" id="UP000297229"/>
    </source>
</evidence>
<dbReference type="AlphaFoldDB" id="A0A4Z1JAM2"/>
<keyword evidence="3" id="KW-1185">Reference proteome</keyword>
<sequence length="77" mass="8556">MTTERGSSSNTKLAEAKYENSKPRNKKVKRLQGDLGTPCYDTVYIVTTRPQKSMHDRTRGSHTNREIAAVNTASPSS</sequence>